<gene>
    <name evidence="12" type="ORF">G3T38_07670</name>
</gene>
<dbReference type="SUPFAM" id="SSF51971">
    <property type="entry name" value="Nucleotide-binding domain"/>
    <property type="match status" value="1"/>
</dbReference>
<dbReference type="InterPro" id="IPR013785">
    <property type="entry name" value="Aldolase_TIM"/>
</dbReference>
<dbReference type="SUPFAM" id="SSF51395">
    <property type="entry name" value="FMN-linked oxidoreductases"/>
    <property type="match status" value="1"/>
</dbReference>
<dbReference type="GO" id="GO:0051536">
    <property type="term" value="F:iron-sulfur cluster binding"/>
    <property type="evidence" value="ECO:0007669"/>
    <property type="project" value="UniProtKB-KW"/>
</dbReference>
<dbReference type="InterPro" id="IPR051793">
    <property type="entry name" value="NADH:flavin_oxidoreductase"/>
</dbReference>
<evidence type="ECO:0000259" key="10">
    <source>
        <dbReference type="Pfam" id="PF00724"/>
    </source>
</evidence>
<comment type="cofactor">
    <cofactor evidence="2">
        <name>[4Fe-4S] cluster</name>
        <dbReference type="ChEBI" id="CHEBI:49883"/>
    </cofactor>
</comment>
<dbReference type="GO" id="GO:0046872">
    <property type="term" value="F:metal ion binding"/>
    <property type="evidence" value="ECO:0007669"/>
    <property type="project" value="UniProtKB-KW"/>
</dbReference>
<dbReference type="Gene3D" id="3.50.50.60">
    <property type="entry name" value="FAD/NAD(P)-binding domain"/>
    <property type="match status" value="1"/>
</dbReference>
<keyword evidence="9" id="KW-0411">Iron-sulfur</keyword>
<dbReference type="PANTHER" id="PTHR42917">
    <property type="entry name" value="2,4-DIENOYL-COA REDUCTASE"/>
    <property type="match status" value="1"/>
</dbReference>
<keyword evidence="7" id="KW-0560">Oxidoreductase</keyword>
<evidence type="ECO:0000256" key="7">
    <source>
        <dbReference type="ARBA" id="ARBA00023002"/>
    </source>
</evidence>
<protein>
    <submittedName>
        <fullName evidence="12">NADPH-dependent 2,4-dienoyl-CoA reductase</fullName>
    </submittedName>
</protein>
<evidence type="ECO:0000313" key="12">
    <source>
        <dbReference type="EMBL" id="NEN78151.1"/>
    </source>
</evidence>
<dbReference type="Proteomes" id="UP000468687">
    <property type="component" value="Unassembled WGS sequence"/>
</dbReference>
<sequence>MTAPTAYPTFLSPLTIPTAHGRGSVTLRNRSVMGSMHTGLEDGFWNIGKLAAYFAERAAGGVGLIVTGGYAPNKRGWLKPLGSEMTNRLQAARHVQVTDAVHEHDAKIVLQLVHAGRYGYHPLNVGASRRKSPITPFRPTALSTGAVDRTATDFARAARLAQRAGYDGVEIMGSEGYLINQFLAARTNDRTDRWGGSATKRMRFAIEVVRRTRELVGDDFLLDYRISLLDLVEDGQTWEETVELAQALVEAGVDVFNTGIGWHEARVPTIITQVPRAAWRDSTARLRAALREAGIATPVCASNRINSPGVAEDILAAGEADLVSLARPFLADAELVAKAAAGRADEINTCIACNQACLDHIFSNQKSSCLVNPRACRETTLVLSPTRTRRTVAVVGAGPAGLSAAVSAAERGFAVTLFERNPHLGGQFQLAMQIPGKEEFAETLRYYTRRLEVLGVDVRLGTTATPDDLAGFDEVVVASGVEPRVPAIPGMDHPKAVSYADVLARRVTCGQRVAVVGAGGIGVDVAHFLTHDPAETIDDVEAWKSHWGVGDPALDRGGLTEPKPRAVVREVYLLQRKTTPIGVGLGKTSGWAHRAVLKQSGVVQVSGVTYDRIDDDGLWVTVDGEQRLYAVDHVVVCAGQESVRDVYDALDGSAAYPAGSGAVHLVGGADVAAELDAKRAIEQATRVVAGLAG</sequence>
<comment type="caution">
    <text evidence="12">The sequence shown here is derived from an EMBL/GenBank/DDBJ whole genome shotgun (WGS) entry which is preliminary data.</text>
</comment>
<name>A0A6P0HHS4_9ACTN</name>
<evidence type="ECO:0000256" key="2">
    <source>
        <dbReference type="ARBA" id="ARBA00001966"/>
    </source>
</evidence>
<evidence type="ECO:0000313" key="13">
    <source>
        <dbReference type="Proteomes" id="UP000468687"/>
    </source>
</evidence>
<dbReference type="PANTHER" id="PTHR42917:SF2">
    <property type="entry name" value="2,4-DIENOYL-COA REDUCTASE [(2E)-ENOYL-COA-PRODUCING]"/>
    <property type="match status" value="1"/>
</dbReference>
<organism evidence="12 13">
    <name type="scientific">Nocardioides zeae</name>
    <dbReference type="NCBI Taxonomy" id="1457234"/>
    <lineage>
        <taxon>Bacteria</taxon>
        <taxon>Bacillati</taxon>
        <taxon>Actinomycetota</taxon>
        <taxon>Actinomycetes</taxon>
        <taxon>Propionibacteriales</taxon>
        <taxon>Nocardioidaceae</taxon>
        <taxon>Nocardioides</taxon>
    </lineage>
</organism>
<reference evidence="12 13" key="1">
    <citation type="journal article" date="2014" name="Int. J. Syst. Evol. Microbiol.">
        <title>Nocardioides zeae sp. nov., isolated from the stem of Zea mays.</title>
        <authorList>
            <person name="Glaeser S.P."/>
            <person name="McInroy J.A."/>
            <person name="Busse H.J."/>
            <person name="Kampfer P."/>
        </authorList>
    </citation>
    <scope>NUCLEOTIDE SEQUENCE [LARGE SCALE GENOMIC DNA]</scope>
    <source>
        <strain evidence="12 13">JCM 30728</strain>
    </source>
</reference>
<dbReference type="PRINTS" id="PR00368">
    <property type="entry name" value="FADPNR"/>
</dbReference>
<accession>A0A6P0HHS4</accession>
<keyword evidence="5" id="KW-0288">FMN</keyword>
<dbReference type="AlphaFoldDB" id="A0A6P0HHS4"/>
<dbReference type="GO" id="GO:0016491">
    <property type="term" value="F:oxidoreductase activity"/>
    <property type="evidence" value="ECO:0007669"/>
    <property type="project" value="UniProtKB-KW"/>
</dbReference>
<dbReference type="GO" id="GO:0010181">
    <property type="term" value="F:FMN binding"/>
    <property type="evidence" value="ECO:0007669"/>
    <property type="project" value="InterPro"/>
</dbReference>
<keyword evidence="6" id="KW-0479">Metal-binding</keyword>
<evidence type="ECO:0000256" key="1">
    <source>
        <dbReference type="ARBA" id="ARBA00001917"/>
    </source>
</evidence>
<dbReference type="RefSeq" id="WP_163771578.1">
    <property type="nucleotide sequence ID" value="NZ_JAAGXA010000004.1"/>
</dbReference>
<dbReference type="Gene3D" id="3.20.20.70">
    <property type="entry name" value="Aldolase class I"/>
    <property type="match status" value="1"/>
</dbReference>
<evidence type="ECO:0000259" key="11">
    <source>
        <dbReference type="Pfam" id="PF07992"/>
    </source>
</evidence>
<dbReference type="EMBL" id="JAAGXA010000004">
    <property type="protein sequence ID" value="NEN78151.1"/>
    <property type="molecule type" value="Genomic_DNA"/>
</dbReference>
<feature type="domain" description="FAD/NAD(P)-binding" evidence="11">
    <location>
        <begin position="391"/>
        <end position="647"/>
    </location>
</feature>
<evidence type="ECO:0000256" key="6">
    <source>
        <dbReference type="ARBA" id="ARBA00022723"/>
    </source>
</evidence>
<dbReference type="InterPro" id="IPR023753">
    <property type="entry name" value="FAD/NAD-binding_dom"/>
</dbReference>
<dbReference type="InterPro" id="IPR036188">
    <property type="entry name" value="FAD/NAD-bd_sf"/>
</dbReference>
<feature type="domain" description="NADH:flavin oxidoreductase/NADH oxidase N-terminal" evidence="10">
    <location>
        <begin position="23"/>
        <end position="346"/>
    </location>
</feature>
<evidence type="ECO:0000256" key="8">
    <source>
        <dbReference type="ARBA" id="ARBA00023004"/>
    </source>
</evidence>
<evidence type="ECO:0000256" key="3">
    <source>
        <dbReference type="ARBA" id="ARBA00011048"/>
    </source>
</evidence>
<evidence type="ECO:0000256" key="5">
    <source>
        <dbReference type="ARBA" id="ARBA00022643"/>
    </source>
</evidence>
<comment type="similarity">
    <text evidence="3">In the N-terminal section; belongs to the NADH:flavin oxidoreductase/NADH oxidase family.</text>
</comment>
<dbReference type="InterPro" id="IPR001155">
    <property type="entry name" value="OxRdtase_FMN_N"/>
</dbReference>
<keyword evidence="13" id="KW-1185">Reference proteome</keyword>
<dbReference type="SUPFAM" id="SSF51905">
    <property type="entry name" value="FAD/NAD(P)-binding domain"/>
    <property type="match status" value="1"/>
</dbReference>
<keyword evidence="4" id="KW-0285">Flavoprotein</keyword>
<keyword evidence="8" id="KW-0408">Iron</keyword>
<comment type="cofactor">
    <cofactor evidence="1">
        <name>FMN</name>
        <dbReference type="ChEBI" id="CHEBI:58210"/>
    </cofactor>
</comment>
<evidence type="ECO:0000256" key="9">
    <source>
        <dbReference type="ARBA" id="ARBA00023014"/>
    </source>
</evidence>
<proteinExistence type="inferred from homology"/>
<dbReference type="Pfam" id="PF07992">
    <property type="entry name" value="Pyr_redox_2"/>
    <property type="match status" value="1"/>
</dbReference>
<dbReference type="CDD" id="cd02930">
    <property type="entry name" value="DCR_FMN"/>
    <property type="match status" value="1"/>
</dbReference>
<dbReference type="Gene3D" id="3.40.50.720">
    <property type="entry name" value="NAD(P)-binding Rossmann-like Domain"/>
    <property type="match status" value="1"/>
</dbReference>
<evidence type="ECO:0000256" key="4">
    <source>
        <dbReference type="ARBA" id="ARBA00022630"/>
    </source>
</evidence>
<dbReference type="Pfam" id="PF00724">
    <property type="entry name" value="Oxidored_FMN"/>
    <property type="match status" value="1"/>
</dbReference>